<dbReference type="Gene3D" id="3.40.720.10">
    <property type="entry name" value="Alkaline Phosphatase, subunit A"/>
    <property type="match status" value="1"/>
</dbReference>
<dbReference type="PANTHER" id="PTHR10151">
    <property type="entry name" value="ECTONUCLEOTIDE PYROPHOSPHATASE/PHOSPHODIESTERASE"/>
    <property type="match status" value="1"/>
</dbReference>
<comment type="catalytic activity">
    <reaction evidence="30">
        <text>1-(9Z,12Z)-octadecadienoyl-sn-glycero-3-phosphocholine + H2O = 1-(9Z,12Z-octadecadienoyl)-sn-glycerol + phosphocholine + H(+)</text>
        <dbReference type="Rhea" id="RHEA:41115"/>
        <dbReference type="ChEBI" id="CHEBI:15377"/>
        <dbReference type="ChEBI" id="CHEBI:15378"/>
        <dbReference type="ChEBI" id="CHEBI:28733"/>
        <dbReference type="ChEBI" id="CHEBI:75561"/>
        <dbReference type="ChEBI" id="CHEBI:295975"/>
    </reaction>
    <physiologicalReaction direction="left-to-right" evidence="30">
        <dbReference type="Rhea" id="RHEA:41116"/>
    </physiologicalReaction>
</comment>
<dbReference type="SUPFAM" id="SSF53649">
    <property type="entry name" value="Alkaline phosphatase-like"/>
    <property type="match status" value="1"/>
</dbReference>
<evidence type="ECO:0000256" key="12">
    <source>
        <dbReference type="ARBA" id="ARBA00022963"/>
    </source>
</evidence>
<evidence type="ECO:0000256" key="25">
    <source>
        <dbReference type="ARBA" id="ARBA00047600"/>
    </source>
</evidence>
<keyword evidence="32" id="KW-1185">Reference proteome</keyword>
<evidence type="ECO:0000256" key="9">
    <source>
        <dbReference type="ARBA" id="ARBA00022729"/>
    </source>
</evidence>
<evidence type="ECO:0000256" key="15">
    <source>
        <dbReference type="ARBA" id="ARBA00023157"/>
    </source>
</evidence>
<evidence type="ECO:0000256" key="19">
    <source>
        <dbReference type="ARBA" id="ARBA00032556"/>
    </source>
</evidence>
<dbReference type="RefSeq" id="XP_022345085.1">
    <property type="nucleotide sequence ID" value="XM_022489377.1"/>
</dbReference>
<evidence type="ECO:0000256" key="11">
    <source>
        <dbReference type="ARBA" id="ARBA00022833"/>
    </source>
</evidence>
<keyword evidence="11" id="KW-0862">Zinc</keyword>
<accession>A0A8B8EYH0</accession>
<comment type="catalytic activity">
    <reaction evidence="26">
        <text>1-tetradecanoyl-sn-glycero-3-phosphocholine + H2O = 1-tetradecanoyl-sn-glycerol + phosphocholine + H(+)</text>
        <dbReference type="Rhea" id="RHEA:40999"/>
        <dbReference type="ChEBI" id="CHEBI:15377"/>
        <dbReference type="ChEBI" id="CHEBI:15378"/>
        <dbReference type="ChEBI" id="CHEBI:64489"/>
        <dbReference type="ChEBI" id="CHEBI:75536"/>
        <dbReference type="ChEBI" id="CHEBI:295975"/>
    </reaction>
    <physiologicalReaction direction="left-to-right" evidence="26">
        <dbReference type="Rhea" id="RHEA:41000"/>
    </physiologicalReaction>
</comment>
<comment type="catalytic activity">
    <reaction evidence="23">
        <text>glycero-2-phosphocholine + H2O = phosphocholine + glycerol + H(+)</text>
        <dbReference type="Rhea" id="RHEA:61684"/>
        <dbReference type="ChEBI" id="CHEBI:15377"/>
        <dbReference type="ChEBI" id="CHEBI:15378"/>
        <dbReference type="ChEBI" id="CHEBI:17754"/>
        <dbReference type="ChEBI" id="CHEBI:144950"/>
        <dbReference type="ChEBI" id="CHEBI:295975"/>
    </reaction>
    <physiologicalReaction direction="left-to-right" evidence="23">
        <dbReference type="Rhea" id="RHEA:61685"/>
    </physiologicalReaction>
</comment>
<evidence type="ECO:0000256" key="20">
    <source>
        <dbReference type="ARBA" id="ARBA00046203"/>
    </source>
</evidence>
<evidence type="ECO:0000256" key="16">
    <source>
        <dbReference type="ARBA" id="ARBA00023180"/>
    </source>
</evidence>
<comment type="similarity">
    <text evidence="3">Belongs to the nucleotide pyrophosphatase/phosphodiesterase family.</text>
</comment>
<sequence>MFSFLPRPSEFTKFTFIFLSVNVLIRTTSGSRLLLILLDGFRWDYLEQDGHMLPGFQSILLQGVQAEYMLPVYPTLSYPNYYSIMTGVYTESHGYVSNFMFDEKHGRNLFLEDANFHQEKHNSQWWDDAEPLWVTAENQGKKTYFFYWRECDVAIRGVKPSFCEPRRTTFTAIPEMQFSFKESLNLFKNGSADLIGIYIEVVDSYGHRYGVNSKELKQMIKDVDAEIYNLKKEMTSLGMDDVSLMIFSDHGMTDIRETVDLNEILDLEDVVSLIPEGSTVKIWPKEENTNKIYDALQEVARNGKITVYRRDNIPERYNLRGHYRVSPVFVEAEEGVYILSPCKCVGCLQCDIPYKKLVQYPEAGLMRGMHGYDNTDPDMRAIFLASGPEFKKNYISKPFYNVELYQLMCSILEVRPNPNNGTWSNISPMLLKPESTRFDHYNKHEL</sequence>
<keyword evidence="15" id="KW-1015">Disulfide bond</keyword>
<comment type="catalytic activity">
    <reaction evidence="24">
        <text>a 1-O-alkyl-sn-glycero-3-phosphocholine + H2O = a 1-O-alkyl-sn-glycerol + phosphocholine + H(+)</text>
        <dbReference type="Rhea" id="RHEA:36083"/>
        <dbReference type="ChEBI" id="CHEBI:15377"/>
        <dbReference type="ChEBI" id="CHEBI:15378"/>
        <dbReference type="ChEBI" id="CHEBI:15850"/>
        <dbReference type="ChEBI" id="CHEBI:30909"/>
        <dbReference type="ChEBI" id="CHEBI:295975"/>
    </reaction>
    <physiologicalReaction direction="left-to-right" evidence="24">
        <dbReference type="Rhea" id="RHEA:36084"/>
    </physiologicalReaction>
</comment>
<comment type="catalytic activity">
    <reaction evidence="25">
        <text>a 1-acyl-sn-glycero-3-phosphocholine + H2O = a 1-acyl-sn-glycerol + phosphocholine + H(+)</text>
        <dbReference type="Rhea" id="RHEA:44720"/>
        <dbReference type="ChEBI" id="CHEBI:15377"/>
        <dbReference type="ChEBI" id="CHEBI:15378"/>
        <dbReference type="ChEBI" id="CHEBI:58168"/>
        <dbReference type="ChEBI" id="CHEBI:64683"/>
        <dbReference type="ChEBI" id="CHEBI:295975"/>
    </reaction>
    <physiologicalReaction direction="left-to-right" evidence="25">
        <dbReference type="Rhea" id="RHEA:44721"/>
    </physiologicalReaction>
</comment>
<evidence type="ECO:0000256" key="24">
    <source>
        <dbReference type="ARBA" id="ARBA00047494"/>
    </source>
</evidence>
<evidence type="ECO:0000256" key="10">
    <source>
        <dbReference type="ARBA" id="ARBA00022801"/>
    </source>
</evidence>
<dbReference type="OrthoDB" id="415411at2759"/>
<gene>
    <name evidence="33" type="primary">LOC111137746</name>
</gene>
<dbReference type="GO" id="GO:0016042">
    <property type="term" value="P:lipid catabolic process"/>
    <property type="evidence" value="ECO:0007669"/>
    <property type="project" value="UniProtKB-KW"/>
</dbReference>
<comment type="catalytic activity">
    <reaction evidence="28">
        <text>sphing-4-enine-phosphocholine + H2O = sphing-4-enine + phosphocholine + H(+)</text>
        <dbReference type="Rhea" id="RHEA:41095"/>
        <dbReference type="ChEBI" id="CHEBI:15377"/>
        <dbReference type="ChEBI" id="CHEBI:15378"/>
        <dbReference type="ChEBI" id="CHEBI:57756"/>
        <dbReference type="ChEBI" id="CHEBI:58906"/>
        <dbReference type="ChEBI" id="CHEBI:295975"/>
    </reaction>
    <physiologicalReaction direction="left-to-right" evidence="28">
        <dbReference type="Rhea" id="RHEA:41096"/>
    </physiologicalReaction>
</comment>
<dbReference type="InterPro" id="IPR017850">
    <property type="entry name" value="Alkaline_phosphatase_core_sf"/>
</dbReference>
<evidence type="ECO:0000313" key="33">
    <source>
        <dbReference type="RefSeq" id="XP_022345085.1"/>
    </source>
</evidence>
<dbReference type="AlphaFoldDB" id="A0A8B8EYH0"/>
<keyword evidence="5" id="KW-1003">Cell membrane</keyword>
<evidence type="ECO:0000256" key="8">
    <source>
        <dbReference type="ARBA" id="ARBA00022723"/>
    </source>
</evidence>
<comment type="cofactor">
    <cofactor evidence="1">
        <name>Zn(2+)</name>
        <dbReference type="ChEBI" id="CHEBI:29105"/>
    </cofactor>
</comment>
<comment type="function">
    <text evidence="20">Choline-specific glycerophosphodiesterase that hydrolyzes glycerophosphocholine (GPC) and lysophosphatidylcholine (LPC) and contributes to supplying choline to the cells. Has a preference for LPC with short (12:0 and 14:0) or polyunsaturated (18:2 and 20:4) fatty acids. In vitro, hydrolyzes only choline-containing lysophospholipids, such as sphingosylphosphorylcholine (SPC), platelet-activating factor (PAF) and lysoPAF, but not other lysophospholipids.</text>
</comment>
<keyword evidence="13" id="KW-0443">Lipid metabolism</keyword>
<dbReference type="Proteomes" id="UP000694844">
    <property type="component" value="Chromosome 5"/>
</dbReference>
<evidence type="ECO:0000256" key="13">
    <source>
        <dbReference type="ARBA" id="ARBA00023098"/>
    </source>
</evidence>
<proteinExistence type="inferred from homology"/>
<dbReference type="PANTHER" id="PTHR10151:SF66">
    <property type="entry name" value="GLYCEROPHOSPHOCHOLINE CHOLINEPHOSPHODIESTERASE ENPP6"/>
    <property type="match status" value="1"/>
</dbReference>
<keyword evidence="14" id="KW-0472">Membrane</keyword>
<evidence type="ECO:0000256" key="22">
    <source>
        <dbReference type="ARBA" id="ARBA00047322"/>
    </source>
</evidence>
<keyword evidence="16" id="KW-0325">Glycoprotein</keyword>
<name>A0A8B8EYH0_CRAVI</name>
<evidence type="ECO:0000256" key="3">
    <source>
        <dbReference type="ARBA" id="ARBA00010594"/>
    </source>
</evidence>
<evidence type="ECO:0000313" key="32">
    <source>
        <dbReference type="Proteomes" id="UP000694844"/>
    </source>
</evidence>
<evidence type="ECO:0000256" key="1">
    <source>
        <dbReference type="ARBA" id="ARBA00001947"/>
    </source>
</evidence>
<comment type="catalytic activity">
    <reaction evidence="31">
        <text>1-(5Z,8Z,11Z,14Z-eicosatetraenoyl)-sn-glycero-3-phosphocholine + H2O = 1-(5Z,8Z,11Z,14Z-eicosatetraenoyl)-sn-glycerol + phosphocholine + H(+)</text>
        <dbReference type="Rhea" id="RHEA:41003"/>
        <dbReference type="ChEBI" id="CHEBI:15377"/>
        <dbReference type="ChEBI" id="CHEBI:15378"/>
        <dbReference type="ChEBI" id="CHEBI:34071"/>
        <dbReference type="ChEBI" id="CHEBI:74344"/>
        <dbReference type="ChEBI" id="CHEBI:295975"/>
    </reaction>
    <physiologicalReaction direction="left-to-right" evidence="31">
        <dbReference type="Rhea" id="RHEA:41004"/>
    </physiologicalReaction>
</comment>
<dbReference type="CDD" id="cd16018">
    <property type="entry name" value="Enpp"/>
    <property type="match status" value="1"/>
</dbReference>
<dbReference type="EC" id="3.1.4.38" evidence="4"/>
<keyword evidence="10" id="KW-0378">Hydrolase</keyword>
<keyword evidence="6" id="KW-0597">Phosphoprotein</keyword>
<evidence type="ECO:0000256" key="29">
    <source>
        <dbReference type="ARBA" id="ARBA00048703"/>
    </source>
</evidence>
<evidence type="ECO:0000256" key="18">
    <source>
        <dbReference type="ARBA" id="ARBA00031167"/>
    </source>
</evidence>
<evidence type="ECO:0000256" key="27">
    <source>
        <dbReference type="ARBA" id="ARBA00048209"/>
    </source>
</evidence>
<comment type="catalytic activity">
    <reaction evidence="29">
        <text>sn-glycerol 3-phosphocholine + H2O = phosphocholine + glycerol + H(+)</text>
        <dbReference type="Rhea" id="RHEA:19545"/>
        <dbReference type="ChEBI" id="CHEBI:15377"/>
        <dbReference type="ChEBI" id="CHEBI:15378"/>
        <dbReference type="ChEBI" id="CHEBI:16870"/>
        <dbReference type="ChEBI" id="CHEBI:17754"/>
        <dbReference type="ChEBI" id="CHEBI:295975"/>
        <dbReference type="EC" id="3.1.4.38"/>
    </reaction>
    <physiologicalReaction direction="left-to-right" evidence="29">
        <dbReference type="Rhea" id="RHEA:19546"/>
    </physiologicalReaction>
</comment>
<evidence type="ECO:0000256" key="30">
    <source>
        <dbReference type="ARBA" id="ARBA00049092"/>
    </source>
</evidence>
<reference evidence="33" key="1">
    <citation type="submission" date="2025-08" db="UniProtKB">
        <authorList>
            <consortium name="RefSeq"/>
        </authorList>
    </citation>
    <scope>IDENTIFICATION</scope>
    <source>
        <tissue evidence="33">Whole sample</tissue>
    </source>
</reference>
<evidence type="ECO:0000256" key="31">
    <source>
        <dbReference type="ARBA" id="ARBA00049320"/>
    </source>
</evidence>
<evidence type="ECO:0000256" key="14">
    <source>
        <dbReference type="ARBA" id="ARBA00023136"/>
    </source>
</evidence>
<dbReference type="GO" id="GO:0005886">
    <property type="term" value="C:plasma membrane"/>
    <property type="evidence" value="ECO:0007669"/>
    <property type="project" value="UniProtKB-SubCell"/>
</dbReference>
<dbReference type="GO" id="GO:0047390">
    <property type="term" value="F:glycerophosphocholine cholinephosphodiesterase activity"/>
    <property type="evidence" value="ECO:0007669"/>
    <property type="project" value="UniProtKB-EC"/>
</dbReference>
<comment type="catalytic activity">
    <reaction evidence="21">
        <text>1-dodecanoyl-sn-glycero-3-phosphocholine + H2O = 1-dodecanoyl-sn-glycerol + phosphocholine + H(+)</text>
        <dbReference type="Rhea" id="RHEA:41127"/>
        <dbReference type="ChEBI" id="CHEBI:15377"/>
        <dbReference type="ChEBI" id="CHEBI:15378"/>
        <dbReference type="ChEBI" id="CHEBI:74966"/>
        <dbReference type="ChEBI" id="CHEBI:75529"/>
        <dbReference type="ChEBI" id="CHEBI:295975"/>
    </reaction>
    <physiologicalReaction direction="left-to-right" evidence="21">
        <dbReference type="Rhea" id="RHEA:41128"/>
    </physiologicalReaction>
</comment>
<evidence type="ECO:0000256" key="5">
    <source>
        <dbReference type="ARBA" id="ARBA00022475"/>
    </source>
</evidence>
<protein>
    <recommendedName>
        <fullName evidence="4">glycerophosphocholine cholinephosphodiesterase</fullName>
        <ecNumber evidence="4">3.1.4.38</ecNumber>
    </recommendedName>
    <alternativeName>
        <fullName evidence="19">Choline-specific glycerophosphodiester phosphodiesterase</fullName>
    </alternativeName>
    <alternativeName>
        <fullName evidence="18">Ectonucleotide pyrophosphatase/phosphodiesterase family member 6</fullName>
    </alternativeName>
</protein>
<evidence type="ECO:0000256" key="23">
    <source>
        <dbReference type="ARBA" id="ARBA00047482"/>
    </source>
</evidence>
<evidence type="ECO:0000256" key="2">
    <source>
        <dbReference type="ARBA" id="ARBA00004609"/>
    </source>
</evidence>
<keyword evidence="9" id="KW-0732">Signal</keyword>
<evidence type="ECO:0000256" key="4">
    <source>
        <dbReference type="ARBA" id="ARBA00012318"/>
    </source>
</evidence>
<comment type="catalytic activity">
    <reaction evidence="27">
        <text>1-hexadecanoyl-sn-glycero-3-phosphocholine + H2O = 1-hexadecanoyl-sn-glycerol + phosphocholine + H(+)</text>
        <dbReference type="Rhea" id="RHEA:41119"/>
        <dbReference type="ChEBI" id="CHEBI:15377"/>
        <dbReference type="ChEBI" id="CHEBI:15378"/>
        <dbReference type="ChEBI" id="CHEBI:72998"/>
        <dbReference type="ChEBI" id="CHEBI:75542"/>
        <dbReference type="ChEBI" id="CHEBI:295975"/>
    </reaction>
    <physiologicalReaction direction="left-to-right" evidence="27">
        <dbReference type="Rhea" id="RHEA:41120"/>
    </physiologicalReaction>
</comment>
<dbReference type="GO" id="GO:0098552">
    <property type="term" value="C:side of membrane"/>
    <property type="evidence" value="ECO:0007669"/>
    <property type="project" value="UniProtKB-KW"/>
</dbReference>
<dbReference type="KEGG" id="cvn:111137746"/>
<dbReference type="GO" id="GO:0046872">
    <property type="term" value="F:metal ion binding"/>
    <property type="evidence" value="ECO:0007669"/>
    <property type="project" value="UniProtKB-KW"/>
</dbReference>
<evidence type="ECO:0000256" key="28">
    <source>
        <dbReference type="ARBA" id="ARBA00048234"/>
    </source>
</evidence>
<keyword evidence="12" id="KW-0442">Lipid degradation</keyword>
<evidence type="ECO:0000256" key="6">
    <source>
        <dbReference type="ARBA" id="ARBA00022553"/>
    </source>
</evidence>
<dbReference type="Gene3D" id="3.30.1360.180">
    <property type="match status" value="1"/>
</dbReference>
<evidence type="ECO:0000256" key="7">
    <source>
        <dbReference type="ARBA" id="ARBA00022622"/>
    </source>
</evidence>
<comment type="subcellular location">
    <subcellularLocation>
        <location evidence="2">Cell membrane</location>
        <topology evidence="2">Lipid-anchor</topology>
        <topology evidence="2">GPI-anchor</topology>
    </subcellularLocation>
</comment>
<keyword evidence="7" id="KW-0336">GPI-anchor</keyword>
<comment type="catalytic activity">
    <reaction evidence="22">
        <text>1-(9Z-octadecenoyl)-sn-glycero-3-phosphocholine + H2O = 1-(9Z-octadecenoyl)-sn-glycerol + phosphocholine + H(+)</text>
        <dbReference type="Rhea" id="RHEA:41091"/>
        <dbReference type="ChEBI" id="CHEBI:15377"/>
        <dbReference type="ChEBI" id="CHEBI:15378"/>
        <dbReference type="ChEBI" id="CHEBI:28610"/>
        <dbReference type="ChEBI" id="CHEBI:75757"/>
        <dbReference type="ChEBI" id="CHEBI:295975"/>
    </reaction>
    <physiologicalReaction direction="left-to-right" evidence="22">
        <dbReference type="Rhea" id="RHEA:41092"/>
    </physiologicalReaction>
</comment>
<evidence type="ECO:0000256" key="21">
    <source>
        <dbReference type="ARBA" id="ARBA00047290"/>
    </source>
</evidence>
<keyword evidence="8" id="KW-0479">Metal-binding</keyword>
<evidence type="ECO:0000256" key="17">
    <source>
        <dbReference type="ARBA" id="ARBA00023288"/>
    </source>
</evidence>
<evidence type="ECO:0000256" key="26">
    <source>
        <dbReference type="ARBA" id="ARBA00047779"/>
    </source>
</evidence>
<dbReference type="Pfam" id="PF01663">
    <property type="entry name" value="Phosphodiest"/>
    <property type="match status" value="1"/>
</dbReference>
<dbReference type="InterPro" id="IPR002591">
    <property type="entry name" value="Phosphodiest/P_Trfase"/>
</dbReference>
<keyword evidence="17" id="KW-0449">Lipoprotein</keyword>
<organism evidence="32 33">
    <name type="scientific">Crassostrea virginica</name>
    <name type="common">Eastern oyster</name>
    <dbReference type="NCBI Taxonomy" id="6565"/>
    <lineage>
        <taxon>Eukaryota</taxon>
        <taxon>Metazoa</taxon>
        <taxon>Spiralia</taxon>
        <taxon>Lophotrochozoa</taxon>
        <taxon>Mollusca</taxon>
        <taxon>Bivalvia</taxon>
        <taxon>Autobranchia</taxon>
        <taxon>Pteriomorphia</taxon>
        <taxon>Ostreida</taxon>
        <taxon>Ostreoidea</taxon>
        <taxon>Ostreidae</taxon>
        <taxon>Crassostrea</taxon>
    </lineage>
</organism>
<dbReference type="GeneID" id="111137746"/>